<feature type="domain" description="Centrosomal protein of 76 kDa C-terminal" evidence="2">
    <location>
        <begin position="1254"/>
        <end position="1378"/>
    </location>
</feature>
<dbReference type="Proteomes" id="UP001652582">
    <property type="component" value="Chromosome 15"/>
</dbReference>
<reference evidence="5" key="1">
    <citation type="submission" date="2025-08" db="UniProtKB">
        <authorList>
            <consortium name="RefSeq"/>
        </authorList>
    </citation>
    <scope>IDENTIFICATION</scope>
</reference>
<dbReference type="InterPro" id="IPR035892">
    <property type="entry name" value="C2_domain_sf"/>
</dbReference>
<keyword evidence="4" id="KW-1185">Reference proteome</keyword>
<protein>
    <submittedName>
        <fullName evidence="5">Coiled-coil and C2 domain-containing protein 2A</fullName>
    </submittedName>
</protein>
<dbReference type="SUPFAM" id="SSF49562">
    <property type="entry name" value="C2 domain (Calcium/lipid-binding domain, CaLB)"/>
    <property type="match status" value="1"/>
</dbReference>
<dbReference type="PANTHER" id="PTHR20837">
    <property type="entry name" value="CENTROSOMAL PROTEIN-RELATED"/>
    <property type="match status" value="1"/>
</dbReference>
<evidence type="ECO:0000313" key="5">
    <source>
        <dbReference type="RefSeq" id="XP_023937701.2"/>
    </source>
</evidence>
<dbReference type="RefSeq" id="XP_023937701.2">
    <property type="nucleotide sequence ID" value="XM_024081933.2"/>
</dbReference>
<evidence type="ECO:0000256" key="1">
    <source>
        <dbReference type="SAM" id="MobiDB-lite"/>
    </source>
</evidence>
<proteinExistence type="predicted"/>
<evidence type="ECO:0000259" key="3">
    <source>
        <dbReference type="Pfam" id="PF24656"/>
    </source>
</evidence>
<feature type="region of interest" description="Disordered" evidence="1">
    <location>
        <begin position="1027"/>
        <end position="1061"/>
    </location>
</feature>
<dbReference type="Pfam" id="PF24656">
    <property type="entry name" value="CEPT76_peptidase"/>
    <property type="match status" value="1"/>
</dbReference>
<name>A0A6J1N477_BICAN</name>
<feature type="compositionally biased region" description="Low complexity" evidence="1">
    <location>
        <begin position="1033"/>
        <end position="1045"/>
    </location>
</feature>
<gene>
    <name evidence="5" type="primary">LOC112045660</name>
</gene>
<dbReference type="GO" id="GO:1904491">
    <property type="term" value="P:protein localization to ciliary transition zone"/>
    <property type="evidence" value="ECO:0007669"/>
    <property type="project" value="TreeGrafter"/>
</dbReference>
<evidence type="ECO:0000313" key="4">
    <source>
        <dbReference type="Proteomes" id="UP001652582"/>
    </source>
</evidence>
<accession>A0A6J1N477</accession>
<organism evidence="4 5">
    <name type="scientific">Bicyclus anynana</name>
    <name type="common">Squinting bush brown butterfly</name>
    <dbReference type="NCBI Taxonomy" id="110368"/>
    <lineage>
        <taxon>Eukaryota</taxon>
        <taxon>Metazoa</taxon>
        <taxon>Ecdysozoa</taxon>
        <taxon>Arthropoda</taxon>
        <taxon>Hexapoda</taxon>
        <taxon>Insecta</taxon>
        <taxon>Pterygota</taxon>
        <taxon>Neoptera</taxon>
        <taxon>Endopterygota</taxon>
        <taxon>Lepidoptera</taxon>
        <taxon>Glossata</taxon>
        <taxon>Ditrysia</taxon>
        <taxon>Papilionoidea</taxon>
        <taxon>Nymphalidae</taxon>
        <taxon>Satyrinae</taxon>
        <taxon>Satyrini</taxon>
        <taxon>Mycalesina</taxon>
        <taxon>Bicyclus</taxon>
    </lineage>
</organism>
<dbReference type="InterPro" id="IPR056288">
    <property type="entry name" value="CEP76_C"/>
</dbReference>
<dbReference type="GO" id="GO:1905515">
    <property type="term" value="P:non-motile cilium assembly"/>
    <property type="evidence" value="ECO:0007669"/>
    <property type="project" value="TreeGrafter"/>
</dbReference>
<dbReference type="GeneID" id="112045660"/>
<dbReference type="PANTHER" id="PTHR20837:SF0">
    <property type="entry name" value="COILED-COIL AND C2 DOMAIN-CONTAINING PROTEIN 2A"/>
    <property type="match status" value="1"/>
</dbReference>
<dbReference type="InterPro" id="IPR052434">
    <property type="entry name" value="Tectonic-like_complex_comp"/>
</dbReference>
<dbReference type="GO" id="GO:0035869">
    <property type="term" value="C:ciliary transition zone"/>
    <property type="evidence" value="ECO:0007669"/>
    <property type="project" value="TreeGrafter"/>
</dbReference>
<dbReference type="Pfam" id="PF24652">
    <property type="entry name" value="CEP76_C"/>
    <property type="match status" value="1"/>
</dbReference>
<dbReference type="KEGG" id="bany:112045660"/>
<evidence type="ECO:0000259" key="2">
    <source>
        <dbReference type="Pfam" id="PF24652"/>
    </source>
</evidence>
<feature type="domain" description="CEP76/DRC7 peptidase-like" evidence="3">
    <location>
        <begin position="1103"/>
        <end position="1232"/>
    </location>
</feature>
<sequence>MAENNIALHYFNKNTFQQSDSEEYHEIGHEALEETLFFPKVPVKPIKEYDFFTVYDTSNLKKRPPKKKKRRKESKSKTIIDVIHSELASKSILIENNIVIIDSKQRENYLEKLTRIHPISKSVGSRNLDAENGLNSHKIDYISPVFPRVVENNGSKESTVPVQYTEPSLFSGIASEYLESGIKQSPKFFDIVLKNIRFKHHHEFTLEKLCSLKLVEYYDKYESTANSIKELIRQIDVNRRTAISLKEKLTKISPHRKEETKYDKNVLKYTKNMVDLKEKYYHSLDEQKDNIHRIMSLWADIESIREKCGFTKTDLFLEICNKEMEQSEYEKQWNKVFEVEYSDMILKIEHDFINSYLEYKEFKRQRNEQHNIIKPKLDIDYDKLKETVESLVNSMVLKTNINLLLKRDRSLISSANNLRKSSFVNNYCFKVYVDDLFVCETDSYVCKEDHGDIDFIEHLSIEILPYNKSLSIVLFENNEEMSSFQIKLPDIKKNSIETNLMNTFVFNKIEEPSTRYIGSGYDIKEIAARNKVRLKSSNLFKGELMTSCDVNIQLGWNNKYNDSGFESIRSHMDTRRLINQLLLGKNELCLNKITEIINNLYNTNIEDNQNIMIALKGICKSRLNIDNSFNFNMNDGELIRFKLLRLRSTGGLVDSENKSIPLFTSQMSTELLSCLEKSQQKHLVYHNIKKETDNTIDVQRFVGMKFIEKLNKNVMKTVNDHLLKVTYKDVVRDYEELSLRALFSNQINLTLGAASSVSKHKLIKDSLMTEQEIYVTAYKAYNLTCRSEVTIADDEYDCDNNIAGFKIHALRPFVQVSYHGISAQTVTAIGRHPSWNQILKIKTRLEPLSSLHINIYDQCKEHLNKTYSDDQSQSTVIYRKFNKWLGTINIPMQTVLSLGNVRGTFKVSLPPLLFGYENSKLKQGGSKISELSRLMKKESSFLALQISTSISHLGGIETYRQPITNDSEPNFIIRHLNEFVTEYIKEFPTRNISLTFIDSTGKNKCVSEFLQTIPVPGYECFPIDPKKTESARSKSSGYSKSSSSKSSRKKSSNDDKESLSVDTYKGGENQLMKYVDAVVRYVSLIPTYEMVEPYVVSLMGVELLKVLYGSPLDHAILLASFFLHLQIKCWIVIGFALPRGLSGYVLVQHYRNKILKCNDEMRTTGICGGDEGFAWYIYDAVAGERYELREIGCPLKTVSYVFDSENIWVNVQSAQDCENVCLNFSKSSEWQTVFNKPLFITRPISDNLYSKPENVESLRETLETKIKNKIQKWRSHVKTIWNRYCSTLLREMLPHWEYWSFNPAEIQPNPGNRLKQFMATYKMYGFPLNVPYLNSKLIISRIKSTAIYINDDPNVEFGLGIEVYGYPNNVLSVWVFLASITRI</sequence>
<dbReference type="InterPro" id="IPR056290">
    <property type="entry name" value="CEPT76/DRC7_peptidase-like_dom"/>
</dbReference>
<dbReference type="OrthoDB" id="2162143at2759"/>